<feature type="transmembrane region" description="Helical" evidence="1">
    <location>
        <begin position="92"/>
        <end position="110"/>
    </location>
</feature>
<evidence type="ECO:0000313" key="3">
    <source>
        <dbReference type="Proteomes" id="UP000475862"/>
    </source>
</evidence>
<keyword evidence="3" id="KW-1185">Reference proteome</keyword>
<keyword evidence="1" id="KW-1133">Transmembrane helix</keyword>
<proteinExistence type="predicted"/>
<evidence type="ECO:0000256" key="1">
    <source>
        <dbReference type="SAM" id="Phobius"/>
    </source>
</evidence>
<protein>
    <submittedName>
        <fullName evidence="2">Uncharacterized protein</fullName>
    </submittedName>
</protein>
<comment type="caution">
    <text evidence="2">The sequence shown here is derived from an EMBL/GenBank/DDBJ whole genome shotgun (WGS) entry which is preliminary data.</text>
</comment>
<sequence>MVEFLNCKNTWPNIKDYIQNKRFGISTIWLIYDYSCYGLVFLEPENVPDFFILNLMESKPDDDQVIKFTGEDAVFPPDMWARALFDTSFSSLSRLIALLIGVLINAVSLIKITNFSYQKFNINDNKLPPFLYSDITCNYCYTNFRQTKPNAYIFWTTLHVQSNNFTSFKSLLFEIIGNLVAKLFYLKTIARVYKQLGISEMFRGRFKTPFTVLNIIIGNIYFNKSPCRTFIVSSRHYFLISFPWPKHKEKLTINCKKLHLNIGIAGIRFKNMWDLKLESYKSFKDYGHFKVQPCSLNKIISMYSSTPRCIANTVPIKLKNKTQRTPFERVVREISKERLDINRLSYSNSSCDPNK</sequence>
<organism evidence="2 3">
    <name type="scientific">Aphis glycines</name>
    <name type="common">Soybean aphid</name>
    <dbReference type="NCBI Taxonomy" id="307491"/>
    <lineage>
        <taxon>Eukaryota</taxon>
        <taxon>Metazoa</taxon>
        <taxon>Ecdysozoa</taxon>
        <taxon>Arthropoda</taxon>
        <taxon>Hexapoda</taxon>
        <taxon>Insecta</taxon>
        <taxon>Pterygota</taxon>
        <taxon>Neoptera</taxon>
        <taxon>Paraneoptera</taxon>
        <taxon>Hemiptera</taxon>
        <taxon>Sternorrhyncha</taxon>
        <taxon>Aphidomorpha</taxon>
        <taxon>Aphidoidea</taxon>
        <taxon>Aphididae</taxon>
        <taxon>Aphidini</taxon>
        <taxon>Aphis</taxon>
        <taxon>Aphis</taxon>
    </lineage>
</organism>
<dbReference type="EMBL" id="VYZN01000001">
    <property type="protein sequence ID" value="KAE9544581.1"/>
    <property type="molecule type" value="Genomic_DNA"/>
</dbReference>
<gene>
    <name evidence="2" type="ORF">AGLY_000123</name>
</gene>
<keyword evidence="1" id="KW-0812">Transmembrane</keyword>
<reference evidence="2 3" key="1">
    <citation type="submission" date="2019-08" db="EMBL/GenBank/DDBJ databases">
        <title>The genome of the soybean aphid Biotype 1, its phylome, world population structure and adaptation to the North American continent.</title>
        <authorList>
            <person name="Giordano R."/>
            <person name="Donthu R.K."/>
            <person name="Hernandez A.G."/>
            <person name="Wright C.L."/>
            <person name="Zimin A.V."/>
        </authorList>
    </citation>
    <scope>NUCLEOTIDE SEQUENCE [LARGE SCALE GENOMIC DNA]</scope>
    <source>
        <tissue evidence="2">Whole aphids</tissue>
    </source>
</reference>
<dbReference type="AlphaFoldDB" id="A0A6G0U630"/>
<dbReference type="OrthoDB" id="10659677at2759"/>
<dbReference type="Proteomes" id="UP000475862">
    <property type="component" value="Unassembled WGS sequence"/>
</dbReference>
<name>A0A6G0U630_APHGL</name>
<evidence type="ECO:0000313" key="2">
    <source>
        <dbReference type="EMBL" id="KAE9544581.1"/>
    </source>
</evidence>
<accession>A0A6G0U630</accession>
<keyword evidence="1" id="KW-0472">Membrane</keyword>